<dbReference type="AlphaFoldDB" id="A0A5C8HU79"/>
<keyword evidence="2" id="KW-1185">Reference proteome</keyword>
<gene>
    <name evidence="1" type="ORF">FVP77_10910</name>
</gene>
<dbReference type="OrthoDB" id="8779526at2"/>
<protein>
    <submittedName>
        <fullName evidence="1">TfoX/Sxy family protein</fullName>
    </submittedName>
</protein>
<dbReference type="RefSeq" id="WP_147894655.1">
    <property type="nucleotide sequence ID" value="NZ_BAAANR010000001.1"/>
</dbReference>
<comment type="caution">
    <text evidence="1">The sequence shown here is derived from an EMBL/GenBank/DDBJ whole genome shotgun (WGS) entry which is preliminary data.</text>
</comment>
<dbReference type="Proteomes" id="UP000321034">
    <property type="component" value="Unassembled WGS sequence"/>
</dbReference>
<sequence>MVDRAAMERAHEIFDPIAADHLARPDVDIGPMFGTEGLRVRGKVYAFVEHQGGLIAKVPQSRADALCADGTALRMVMREREMREWVTVTPSAGADTWRSLIDEAHDFVDRLTPR</sequence>
<proteinExistence type="predicted"/>
<dbReference type="InterPro" id="IPR058532">
    <property type="entry name" value="YjbR/MT2646/Rv2570-like"/>
</dbReference>
<evidence type="ECO:0000313" key="2">
    <source>
        <dbReference type="Proteomes" id="UP000321034"/>
    </source>
</evidence>
<dbReference type="Pfam" id="PF04237">
    <property type="entry name" value="YjbR"/>
    <property type="match status" value="1"/>
</dbReference>
<accession>A0A5C8HU79</accession>
<dbReference type="EMBL" id="VRSV01000002">
    <property type="protein sequence ID" value="TXK09438.1"/>
    <property type="molecule type" value="Genomic_DNA"/>
</dbReference>
<evidence type="ECO:0000313" key="1">
    <source>
        <dbReference type="EMBL" id="TXK09438.1"/>
    </source>
</evidence>
<organism evidence="1 2">
    <name type="scientific">Microbacterium hatanonis</name>
    <dbReference type="NCBI Taxonomy" id="404366"/>
    <lineage>
        <taxon>Bacteria</taxon>
        <taxon>Bacillati</taxon>
        <taxon>Actinomycetota</taxon>
        <taxon>Actinomycetes</taxon>
        <taxon>Micrococcales</taxon>
        <taxon>Microbacteriaceae</taxon>
        <taxon>Microbacterium</taxon>
    </lineage>
</organism>
<reference evidence="1 2" key="1">
    <citation type="submission" date="2019-08" db="EMBL/GenBank/DDBJ databases">
        <authorList>
            <person name="Dong K."/>
        </authorList>
    </citation>
    <scope>NUCLEOTIDE SEQUENCE [LARGE SCALE GENOMIC DNA]</scope>
    <source>
        <strain evidence="1 2">JCM14558</strain>
    </source>
</reference>
<name>A0A5C8HU79_9MICO</name>